<reference evidence="1 2" key="2">
    <citation type="journal article" date="2022" name="Mol. Ecol. Resour.">
        <title>The genomes of chicory, endive, great burdock and yacon provide insights into Asteraceae paleo-polyploidization history and plant inulin production.</title>
        <authorList>
            <person name="Fan W."/>
            <person name="Wang S."/>
            <person name="Wang H."/>
            <person name="Wang A."/>
            <person name="Jiang F."/>
            <person name="Liu H."/>
            <person name="Zhao H."/>
            <person name="Xu D."/>
            <person name="Zhang Y."/>
        </authorList>
    </citation>
    <scope>NUCLEOTIDE SEQUENCE [LARGE SCALE GENOMIC DNA]</scope>
    <source>
        <strain evidence="2">cv. Punajuju</strain>
        <tissue evidence="1">Leaves</tissue>
    </source>
</reference>
<comment type="caution">
    <text evidence="1">The sequence shown here is derived from an EMBL/GenBank/DDBJ whole genome shotgun (WGS) entry which is preliminary data.</text>
</comment>
<accession>A0ACB9GX88</accession>
<organism evidence="1 2">
    <name type="scientific">Cichorium intybus</name>
    <name type="common">Chicory</name>
    <dbReference type="NCBI Taxonomy" id="13427"/>
    <lineage>
        <taxon>Eukaryota</taxon>
        <taxon>Viridiplantae</taxon>
        <taxon>Streptophyta</taxon>
        <taxon>Embryophyta</taxon>
        <taxon>Tracheophyta</taxon>
        <taxon>Spermatophyta</taxon>
        <taxon>Magnoliopsida</taxon>
        <taxon>eudicotyledons</taxon>
        <taxon>Gunneridae</taxon>
        <taxon>Pentapetalae</taxon>
        <taxon>asterids</taxon>
        <taxon>campanulids</taxon>
        <taxon>Asterales</taxon>
        <taxon>Asteraceae</taxon>
        <taxon>Cichorioideae</taxon>
        <taxon>Cichorieae</taxon>
        <taxon>Cichoriinae</taxon>
        <taxon>Cichorium</taxon>
    </lineage>
</organism>
<reference evidence="2" key="1">
    <citation type="journal article" date="2022" name="Mol. Ecol. Resour.">
        <title>The genomes of chicory, endive, great burdock and yacon provide insights into Asteraceae palaeo-polyploidization history and plant inulin production.</title>
        <authorList>
            <person name="Fan W."/>
            <person name="Wang S."/>
            <person name="Wang H."/>
            <person name="Wang A."/>
            <person name="Jiang F."/>
            <person name="Liu H."/>
            <person name="Zhao H."/>
            <person name="Xu D."/>
            <person name="Zhang Y."/>
        </authorList>
    </citation>
    <scope>NUCLEOTIDE SEQUENCE [LARGE SCALE GENOMIC DNA]</scope>
    <source>
        <strain evidence="2">cv. Punajuju</strain>
    </source>
</reference>
<evidence type="ECO:0000313" key="1">
    <source>
        <dbReference type="EMBL" id="KAI3788183.1"/>
    </source>
</evidence>
<name>A0ACB9GX88_CICIN</name>
<gene>
    <name evidence="1" type="ORF">L2E82_00903</name>
</gene>
<sequence length="260" mass="28615">MLADLWRCGGVWGILSSKCLGHPGTISVSLDTSPLRQRFPDSKTIEVNIILISLLASNRYSMRLRFHFSQVNIFMISLLANVNADCVLRAMGSMPERRKCVTCISIQRPKKPSLQPRAVSSSTQRIMESISVGGEVGGAGGAYSYDALNRLDNLWSTIFVQEPKQVVSSILSLFNEFDFAKKDVDKFDVLVCGGTLGIFITTALSLKGHLNIGYNSKAKSSSIPIVSKLLPLALFINFLLCPCRFHELPDYTHASLNAIK</sequence>
<keyword evidence="2" id="KW-1185">Reference proteome</keyword>
<dbReference type="EMBL" id="CM042009">
    <property type="protein sequence ID" value="KAI3788183.1"/>
    <property type="molecule type" value="Genomic_DNA"/>
</dbReference>
<protein>
    <submittedName>
        <fullName evidence="1">Uncharacterized protein</fullName>
    </submittedName>
</protein>
<proteinExistence type="predicted"/>
<evidence type="ECO:0000313" key="2">
    <source>
        <dbReference type="Proteomes" id="UP001055811"/>
    </source>
</evidence>
<dbReference type="Proteomes" id="UP001055811">
    <property type="component" value="Linkage Group LG01"/>
</dbReference>